<dbReference type="Gene3D" id="3.40.50.300">
    <property type="entry name" value="P-loop containing nucleotide triphosphate hydrolases"/>
    <property type="match status" value="1"/>
</dbReference>
<name>X1AWD6_9ZZZZ</name>
<dbReference type="CDD" id="cd03228">
    <property type="entry name" value="ABCC_MRP_Like"/>
    <property type="match status" value="1"/>
</dbReference>
<dbReference type="InterPro" id="IPR003439">
    <property type="entry name" value="ABC_transporter-like_ATP-bd"/>
</dbReference>
<evidence type="ECO:0000256" key="1">
    <source>
        <dbReference type="SAM" id="MobiDB-lite"/>
    </source>
</evidence>
<evidence type="ECO:0000313" key="3">
    <source>
        <dbReference type="EMBL" id="GAG87055.1"/>
    </source>
</evidence>
<dbReference type="GO" id="GO:0042626">
    <property type="term" value="F:ATPase-coupled transmembrane transporter activity"/>
    <property type="evidence" value="ECO:0007669"/>
    <property type="project" value="TreeGrafter"/>
</dbReference>
<feature type="non-terminal residue" evidence="3">
    <location>
        <position position="339"/>
    </location>
</feature>
<proteinExistence type="predicted"/>
<dbReference type="EMBL" id="BART01010253">
    <property type="protein sequence ID" value="GAG87055.1"/>
    <property type="molecule type" value="Genomic_DNA"/>
</dbReference>
<dbReference type="PANTHER" id="PTHR24221:SF654">
    <property type="entry name" value="ATP-BINDING CASSETTE SUB-FAMILY B MEMBER 6"/>
    <property type="match status" value="1"/>
</dbReference>
<evidence type="ECO:0000259" key="2">
    <source>
        <dbReference type="Pfam" id="PF00005"/>
    </source>
</evidence>
<dbReference type="PANTHER" id="PTHR24221">
    <property type="entry name" value="ATP-BINDING CASSETTE SUB-FAMILY B"/>
    <property type="match status" value="1"/>
</dbReference>
<reference evidence="3" key="1">
    <citation type="journal article" date="2014" name="Front. Microbiol.">
        <title>High frequency of phylogenetically diverse reductive dehalogenase-homologous genes in deep subseafloor sedimentary metagenomes.</title>
        <authorList>
            <person name="Kawai M."/>
            <person name="Futagami T."/>
            <person name="Toyoda A."/>
            <person name="Takaki Y."/>
            <person name="Nishi S."/>
            <person name="Hori S."/>
            <person name="Arai W."/>
            <person name="Tsubouchi T."/>
            <person name="Morono Y."/>
            <person name="Uchiyama I."/>
            <person name="Ito T."/>
            <person name="Fujiyama A."/>
            <person name="Inagaki F."/>
            <person name="Takami H."/>
        </authorList>
    </citation>
    <scope>NUCLEOTIDE SEQUENCE</scope>
    <source>
        <strain evidence="3">Expedition CK06-06</strain>
    </source>
</reference>
<feature type="region of interest" description="Disordered" evidence="1">
    <location>
        <begin position="40"/>
        <end position="59"/>
    </location>
</feature>
<organism evidence="3">
    <name type="scientific">marine sediment metagenome</name>
    <dbReference type="NCBI Taxonomy" id="412755"/>
    <lineage>
        <taxon>unclassified sequences</taxon>
        <taxon>metagenomes</taxon>
        <taxon>ecological metagenomes</taxon>
    </lineage>
</organism>
<dbReference type="Pfam" id="PF00005">
    <property type="entry name" value="ABC_tran"/>
    <property type="match status" value="1"/>
</dbReference>
<dbReference type="InterPro" id="IPR027417">
    <property type="entry name" value="P-loop_NTPase"/>
</dbReference>
<comment type="caution">
    <text evidence="3">The sequence shown here is derived from an EMBL/GenBank/DDBJ whole genome shotgun (WGS) entry which is preliminary data.</text>
</comment>
<dbReference type="GO" id="GO:0005524">
    <property type="term" value="F:ATP binding"/>
    <property type="evidence" value="ECO:0007669"/>
    <property type="project" value="InterPro"/>
</dbReference>
<gene>
    <name evidence="3" type="ORF">S01H4_22384</name>
</gene>
<feature type="domain" description="ABC transporter" evidence="2">
    <location>
        <begin position="261"/>
        <end position="338"/>
    </location>
</feature>
<dbReference type="AlphaFoldDB" id="X1AWD6"/>
<dbReference type="GO" id="GO:0016887">
    <property type="term" value="F:ATP hydrolysis activity"/>
    <property type="evidence" value="ECO:0007669"/>
    <property type="project" value="InterPro"/>
</dbReference>
<protein>
    <recommendedName>
        <fullName evidence="2">ABC transporter domain-containing protein</fullName>
    </recommendedName>
</protein>
<feature type="non-terminal residue" evidence="3">
    <location>
        <position position="1"/>
    </location>
</feature>
<accession>X1AWD6</accession>
<sequence length="339" mass="37817">TLLEEKVEIPDNENPKRIENVIGEIEFNAVNFGYILKNGETSNHKSKPAQSDPNTMMPPGMPGLSESANNPMMAQMMKRAMEFMKALPEPYSSFMMKNTMEMPQNIRQKLFMSLMGQDPSKTPPLIDKILAEFEHVVPGTEFAKNNPELKTSFSKLTSGSMDHEKMTIFPALLPEEILQMSKFLEQNLKSKSVIQSSSGMGEGSGMMGGGMHRMSPQSQVKMLATININEETYEQIPKVVKDAIEEQKKIIKHEESTGFVLKNVDLTIPSGKTMAIVGETGSGKTTITKLISRFYDVNDGEVLIDNVDIREITKKDLRSMIGLVPQDAFLFTGTIRENL</sequence>
<dbReference type="SUPFAM" id="SSF52540">
    <property type="entry name" value="P-loop containing nucleoside triphosphate hydrolases"/>
    <property type="match status" value="1"/>
</dbReference>
<dbReference type="InterPro" id="IPR039421">
    <property type="entry name" value="Type_1_exporter"/>
</dbReference>